<keyword evidence="3" id="KW-1185">Reference proteome</keyword>
<sequence length="318" mass="32492">MTVRTAALRTAIAAYPAHYRRDRGAELADVFADTTADAGRLATAREALDLAAYGLRLRTRLTATTLGGRLLATAAPLLAGALLGVGPVPGLADPRTHTIRVAARAGLTPPWTDTPGHLAVLGLTVVPALLAAAAALGAWRAARVLACTVALLGALRIALAAADTQDSWLLLYTATALMPYLAGGVLLLAAPPDLLDEPRRHSRPLLVGLGAAAGFAAVRAQGGYDTRYLMDGWWPLLLLLAPLLPAVLCAARGRLDAAAAGLALLPLTAAFSLFSLWQQAGGVLGLLPWAVAVALALTAAARLLAGRQPSPAAVGPLG</sequence>
<keyword evidence="1" id="KW-1133">Transmembrane helix</keyword>
<reference evidence="2 3" key="1">
    <citation type="submission" date="2022-06" db="EMBL/GenBank/DDBJ databases">
        <title>Sequencing the genomes of 1000 actinobacteria strains.</title>
        <authorList>
            <person name="Klenk H.-P."/>
        </authorList>
    </citation>
    <scope>NUCLEOTIDE SEQUENCE [LARGE SCALE GENOMIC DNA]</scope>
    <source>
        <strain evidence="2 3">DSM 41656</strain>
    </source>
</reference>
<evidence type="ECO:0000256" key="1">
    <source>
        <dbReference type="SAM" id="Phobius"/>
    </source>
</evidence>
<name>A0ABT1J0W2_9ACTN</name>
<evidence type="ECO:0000313" key="3">
    <source>
        <dbReference type="Proteomes" id="UP001206483"/>
    </source>
</evidence>
<dbReference type="EMBL" id="JAMZDX010000004">
    <property type="protein sequence ID" value="MCP2311037.1"/>
    <property type="molecule type" value="Genomic_DNA"/>
</dbReference>
<evidence type="ECO:0000313" key="2">
    <source>
        <dbReference type="EMBL" id="MCP2311037.1"/>
    </source>
</evidence>
<keyword evidence="1" id="KW-0472">Membrane</keyword>
<dbReference type="RefSeq" id="WP_253800756.1">
    <property type="nucleotide sequence ID" value="NZ_BAAAUB010000023.1"/>
</dbReference>
<keyword evidence="1" id="KW-0812">Transmembrane</keyword>
<comment type="caution">
    <text evidence="2">The sequence shown here is derived from an EMBL/GenBank/DDBJ whole genome shotgun (WGS) entry which is preliminary data.</text>
</comment>
<protein>
    <recommendedName>
        <fullName evidence="4">Integral membrane protein</fullName>
    </recommendedName>
</protein>
<proteinExistence type="predicted"/>
<feature type="transmembrane region" description="Helical" evidence="1">
    <location>
        <begin position="232"/>
        <end position="251"/>
    </location>
</feature>
<evidence type="ECO:0008006" key="4">
    <source>
        <dbReference type="Google" id="ProtNLM"/>
    </source>
</evidence>
<accession>A0ABT1J0W2</accession>
<dbReference type="Proteomes" id="UP001206483">
    <property type="component" value="Unassembled WGS sequence"/>
</dbReference>
<feature type="transmembrane region" description="Helical" evidence="1">
    <location>
        <begin position="283"/>
        <end position="305"/>
    </location>
</feature>
<gene>
    <name evidence="2" type="ORF">FHR36_004200</name>
</gene>
<feature type="transmembrane region" description="Helical" evidence="1">
    <location>
        <begin position="258"/>
        <end position="277"/>
    </location>
</feature>
<feature type="transmembrane region" description="Helical" evidence="1">
    <location>
        <begin position="66"/>
        <end position="85"/>
    </location>
</feature>
<organism evidence="2 3">
    <name type="scientific">Kitasatospora paracochleata</name>
    <dbReference type="NCBI Taxonomy" id="58354"/>
    <lineage>
        <taxon>Bacteria</taxon>
        <taxon>Bacillati</taxon>
        <taxon>Actinomycetota</taxon>
        <taxon>Actinomycetes</taxon>
        <taxon>Kitasatosporales</taxon>
        <taxon>Streptomycetaceae</taxon>
        <taxon>Kitasatospora</taxon>
    </lineage>
</organism>
<feature type="transmembrane region" description="Helical" evidence="1">
    <location>
        <begin position="118"/>
        <end position="137"/>
    </location>
</feature>
<feature type="transmembrane region" description="Helical" evidence="1">
    <location>
        <begin position="168"/>
        <end position="190"/>
    </location>
</feature>